<comment type="caution">
    <text evidence="4">The sequence shown here is derived from an EMBL/GenBank/DDBJ whole genome shotgun (WGS) entry which is preliminary data.</text>
</comment>
<dbReference type="Proteomes" id="UP000250369">
    <property type="component" value="Unassembled WGS sequence"/>
</dbReference>
<dbReference type="InterPro" id="IPR050400">
    <property type="entry name" value="Bact_Cytoskel_RodZ"/>
</dbReference>
<keyword evidence="2" id="KW-1133">Transmembrane helix</keyword>
<organism evidence="4 5">
    <name type="scientific">Paenibacillus contaminans</name>
    <dbReference type="NCBI Taxonomy" id="450362"/>
    <lineage>
        <taxon>Bacteria</taxon>
        <taxon>Bacillati</taxon>
        <taxon>Bacillota</taxon>
        <taxon>Bacilli</taxon>
        <taxon>Bacillales</taxon>
        <taxon>Paenibacillaceae</taxon>
        <taxon>Paenibacillus</taxon>
    </lineage>
</organism>
<dbReference type="Pfam" id="PF13464">
    <property type="entry name" value="RodZ_C"/>
    <property type="match status" value="1"/>
</dbReference>
<evidence type="ECO:0000313" key="5">
    <source>
        <dbReference type="Proteomes" id="UP000250369"/>
    </source>
</evidence>
<accession>A0A329MS60</accession>
<dbReference type="RefSeq" id="WP_113028885.1">
    <property type="nucleotide sequence ID" value="NZ_QMFB01000001.1"/>
</dbReference>
<dbReference type="CDD" id="cd00093">
    <property type="entry name" value="HTH_XRE"/>
    <property type="match status" value="1"/>
</dbReference>
<dbReference type="PANTHER" id="PTHR34475:SF1">
    <property type="entry name" value="CYTOSKELETON PROTEIN RODZ"/>
    <property type="match status" value="1"/>
</dbReference>
<evidence type="ECO:0000256" key="2">
    <source>
        <dbReference type="SAM" id="Phobius"/>
    </source>
</evidence>
<dbReference type="AlphaFoldDB" id="A0A329MS60"/>
<dbReference type="SUPFAM" id="SSF47413">
    <property type="entry name" value="lambda repressor-like DNA-binding domains"/>
    <property type="match status" value="1"/>
</dbReference>
<feature type="region of interest" description="Disordered" evidence="1">
    <location>
        <begin position="133"/>
        <end position="187"/>
    </location>
</feature>
<dbReference type="InterPro" id="IPR010982">
    <property type="entry name" value="Lambda_DNA-bd_dom_sf"/>
</dbReference>
<keyword evidence="5" id="KW-1185">Reference proteome</keyword>
<sequence>MFELGQLLRKARLEKGISLEDLQEVTKIRKRYLEAIEEGNFKVLPGTFYIRAFIKSYAEAVGLDPNEVLRLYRNVIPAAEPEQKAEPVRRKRSDSKNSEKWSKRLTGIMLWSFVLLIVGILYYFISASAKSDDDKNVTQSQSNEHLTDRKMSEVSAAPTPSASPDVQKQEPEPSKAPVETDKPDVKLTKSEGGRDYYLVSKASKIIVEVTVLRDKCWVGIDKTGEEAQKKTVFSESLASGQTQKWELDPTIALTLGAASAVELKINGTVIPIGEKESVKRYQFDLS</sequence>
<evidence type="ECO:0000256" key="1">
    <source>
        <dbReference type="SAM" id="MobiDB-lite"/>
    </source>
</evidence>
<dbReference type="InterPro" id="IPR001387">
    <property type="entry name" value="Cro/C1-type_HTH"/>
</dbReference>
<proteinExistence type="predicted"/>
<dbReference type="Gene3D" id="1.10.260.40">
    <property type="entry name" value="lambda repressor-like DNA-binding domains"/>
    <property type="match status" value="1"/>
</dbReference>
<name>A0A329MS60_9BACL</name>
<evidence type="ECO:0000259" key="3">
    <source>
        <dbReference type="Pfam" id="PF13464"/>
    </source>
</evidence>
<keyword evidence="2" id="KW-0812">Transmembrane</keyword>
<dbReference type="OrthoDB" id="9797543at2"/>
<gene>
    <name evidence="4" type="ORF">DQG23_00720</name>
</gene>
<dbReference type="EMBL" id="QMFB01000001">
    <property type="protein sequence ID" value="RAV22775.1"/>
    <property type="molecule type" value="Genomic_DNA"/>
</dbReference>
<protein>
    <submittedName>
        <fullName evidence="4">DUF4115 domain-containing protein</fullName>
    </submittedName>
</protein>
<dbReference type="PANTHER" id="PTHR34475">
    <property type="match status" value="1"/>
</dbReference>
<feature type="compositionally biased region" description="Basic and acidic residues" evidence="1">
    <location>
        <begin position="167"/>
        <end position="187"/>
    </location>
</feature>
<dbReference type="GO" id="GO:0003677">
    <property type="term" value="F:DNA binding"/>
    <property type="evidence" value="ECO:0007669"/>
    <property type="project" value="InterPro"/>
</dbReference>
<dbReference type="InterPro" id="IPR025194">
    <property type="entry name" value="RodZ-like_C"/>
</dbReference>
<feature type="domain" description="Cytoskeleton protein RodZ-like C-terminal" evidence="3">
    <location>
        <begin position="212"/>
        <end position="274"/>
    </location>
</feature>
<feature type="transmembrane region" description="Helical" evidence="2">
    <location>
        <begin position="105"/>
        <end position="125"/>
    </location>
</feature>
<reference evidence="4 5" key="1">
    <citation type="journal article" date="2009" name="Int. J. Syst. Evol. Microbiol.">
        <title>Paenibacillus contaminans sp. nov., isolated from a contaminated laboratory plate.</title>
        <authorList>
            <person name="Chou J.H."/>
            <person name="Lee J.H."/>
            <person name="Lin M.C."/>
            <person name="Chang P.S."/>
            <person name="Arun A.B."/>
            <person name="Young C.C."/>
            <person name="Chen W.M."/>
        </authorList>
    </citation>
    <scope>NUCLEOTIDE SEQUENCE [LARGE SCALE GENOMIC DNA]</scope>
    <source>
        <strain evidence="4 5">CKOBP-6</strain>
    </source>
</reference>
<keyword evidence="2" id="KW-0472">Membrane</keyword>
<dbReference type="Pfam" id="PF13413">
    <property type="entry name" value="HTH_25"/>
    <property type="match status" value="1"/>
</dbReference>
<evidence type="ECO:0000313" key="4">
    <source>
        <dbReference type="EMBL" id="RAV22775.1"/>
    </source>
</evidence>